<keyword evidence="3" id="KW-0378">Hydrolase</keyword>
<dbReference type="Pfam" id="PF02535">
    <property type="entry name" value="Zip"/>
    <property type="match status" value="1"/>
</dbReference>
<protein>
    <recommendedName>
        <fullName evidence="9">Alpha/beta hydrolase fold-3 domain-containing protein</fullName>
    </recommendedName>
</protein>
<feature type="transmembrane region" description="Helical" evidence="7">
    <location>
        <begin position="482"/>
        <end position="500"/>
    </location>
</feature>
<dbReference type="InterPro" id="IPR029058">
    <property type="entry name" value="AB_hydrolase_fold"/>
</dbReference>
<dbReference type="EMBL" id="KZ110596">
    <property type="protein sequence ID" value="OSX62822.1"/>
    <property type="molecule type" value="Genomic_DNA"/>
</dbReference>
<dbReference type="Proteomes" id="UP000194127">
    <property type="component" value="Unassembled WGS sequence"/>
</dbReference>
<feature type="compositionally biased region" description="Polar residues" evidence="6">
    <location>
        <begin position="54"/>
        <end position="67"/>
    </location>
</feature>
<dbReference type="PANTHER" id="PTHR48081:SF33">
    <property type="entry name" value="KYNURENINE FORMAMIDASE"/>
    <property type="match status" value="1"/>
</dbReference>
<feature type="compositionally biased region" description="Low complexity" evidence="6">
    <location>
        <begin position="97"/>
        <end position="122"/>
    </location>
</feature>
<feature type="transmembrane region" description="Helical" evidence="7">
    <location>
        <begin position="314"/>
        <end position="336"/>
    </location>
</feature>
<dbReference type="InterPro" id="IPR003689">
    <property type="entry name" value="ZIP"/>
</dbReference>
<gene>
    <name evidence="10" type="ORF">POSPLADRAFT_1046219</name>
</gene>
<proteinExistence type="predicted"/>
<dbReference type="PANTHER" id="PTHR48081">
    <property type="entry name" value="AB HYDROLASE SUPERFAMILY PROTEIN C4A8.06C"/>
    <property type="match status" value="1"/>
</dbReference>
<dbReference type="GO" id="GO:0046873">
    <property type="term" value="F:metal ion transmembrane transporter activity"/>
    <property type="evidence" value="ECO:0007669"/>
    <property type="project" value="InterPro"/>
</dbReference>
<feature type="region of interest" description="Disordered" evidence="6">
    <location>
        <begin position="30"/>
        <end position="183"/>
    </location>
</feature>
<evidence type="ECO:0000256" key="6">
    <source>
        <dbReference type="SAM" id="MobiDB-lite"/>
    </source>
</evidence>
<evidence type="ECO:0000313" key="11">
    <source>
        <dbReference type="Proteomes" id="UP000194127"/>
    </source>
</evidence>
<evidence type="ECO:0000256" key="2">
    <source>
        <dbReference type="ARBA" id="ARBA00022692"/>
    </source>
</evidence>
<evidence type="ECO:0000256" key="4">
    <source>
        <dbReference type="ARBA" id="ARBA00022989"/>
    </source>
</evidence>
<name>A0A1X6N2X4_9APHY</name>
<dbReference type="SUPFAM" id="SSF53474">
    <property type="entry name" value="alpha/beta-Hydrolases"/>
    <property type="match status" value="1"/>
</dbReference>
<dbReference type="InterPro" id="IPR050300">
    <property type="entry name" value="GDXG_lipolytic_enzyme"/>
</dbReference>
<dbReference type="GO" id="GO:0016020">
    <property type="term" value="C:membrane"/>
    <property type="evidence" value="ECO:0007669"/>
    <property type="project" value="UniProtKB-SubCell"/>
</dbReference>
<dbReference type="GeneID" id="36323924"/>
<dbReference type="InterPro" id="IPR013094">
    <property type="entry name" value="AB_hydrolase_3"/>
</dbReference>
<keyword evidence="5 7" id="KW-0472">Membrane</keyword>
<feature type="transmembrane region" description="Helical" evidence="7">
    <location>
        <begin position="348"/>
        <end position="373"/>
    </location>
</feature>
<dbReference type="AlphaFoldDB" id="A0A1X6N2X4"/>
<reference evidence="10 11" key="1">
    <citation type="submission" date="2017-04" db="EMBL/GenBank/DDBJ databases">
        <title>Genome Sequence of the Model Brown-Rot Fungus Postia placenta SB12.</title>
        <authorList>
            <consortium name="DOE Joint Genome Institute"/>
            <person name="Gaskell J."/>
            <person name="Kersten P."/>
            <person name="Larrondo L.F."/>
            <person name="Canessa P."/>
            <person name="Martinez D."/>
            <person name="Hibbett D."/>
            <person name="Schmoll M."/>
            <person name="Kubicek C.P."/>
            <person name="Martinez A.T."/>
            <person name="Yadav J."/>
            <person name="Master E."/>
            <person name="Magnuson J.K."/>
            <person name="James T."/>
            <person name="Yaver D."/>
            <person name="Berka R."/>
            <person name="Labutti K."/>
            <person name="Lipzen A."/>
            <person name="Aerts A."/>
            <person name="Barry K."/>
            <person name="Henrissat B."/>
            <person name="Blanchette R."/>
            <person name="Grigoriev I."/>
            <person name="Cullen D."/>
        </authorList>
    </citation>
    <scope>NUCLEOTIDE SEQUENCE [LARGE SCALE GENOMIC DNA]</scope>
    <source>
        <strain evidence="10 11">MAD-698-R-SB12</strain>
    </source>
</reference>
<evidence type="ECO:0000256" key="7">
    <source>
        <dbReference type="SAM" id="Phobius"/>
    </source>
</evidence>
<evidence type="ECO:0000256" key="1">
    <source>
        <dbReference type="ARBA" id="ARBA00004141"/>
    </source>
</evidence>
<evidence type="ECO:0000313" key="10">
    <source>
        <dbReference type="EMBL" id="OSX62822.1"/>
    </source>
</evidence>
<feature type="transmembrane region" description="Helical" evidence="7">
    <location>
        <begin position="385"/>
        <end position="406"/>
    </location>
</feature>
<feature type="compositionally biased region" description="Low complexity" evidence="6">
    <location>
        <begin position="30"/>
        <end position="46"/>
    </location>
</feature>
<sequence length="708" mass="75951">MSFSLSLSSLLLIFLVEYISTSFVDRLQSYSSPVPSPSSTPSRCSSPIPPYSSALVTGQAPITSPAQLPSPVSSSSVEREDFAVSHTADAPLPLAPPESAAEVNDSLSTSSSTSSSSSSSSSDAHERTPLRAPSHAHAHPHPDGTYGSTRPAARNHAAYAHPFPRSTRRPRRASDPSQGPSGVGVAVAEIFAGGHHRHEARGAHASHHGGGKGAAWRWLFGLGAGEPSVRPVLEDGEVGVERHVRNEHSGHMEAWGSGEHVGGEELNETEMQVGRRRQIIGILMLEIGIMLHSLVIGLTLAITSGPEYTSLATAIMFHQLFEGLSLGIRIATLSAVSNAKEKITLIRGLMSALSAGMLIYAACVEMLAGDFVLDPHLWRTSVRRQALALGSLLLGVVAMGAVGTGLQESWESKQYKQPFSGSTIFSFWFSRIVEGGLMPAYLNYCMSDRMQTAVGKKAPVLFYVYGGGFIMGSRVSPPPYDLSFTNLGAFFAYAGIIAVIPDYRLVPEVKHPQGVEDVRDAIAWTVDHASEIFVQEGSSVQPDLDRVFVLGHSAGAIHAATLVLLPGLLHPGLRQRIRGVILQCGQYDLSPPRPGQEQAVMEKYYGTAEVMRVGSPRFLLEQAAASSSSTLTVFPKVLVTHGEWEPSDVIQQSEQFALALREKLGDGGEIELRDLSKTQSPPSAFFAFTFRGINIDMLNIVAAIVELH</sequence>
<dbReference type="GO" id="GO:0016787">
    <property type="term" value="F:hydrolase activity"/>
    <property type="evidence" value="ECO:0007669"/>
    <property type="project" value="UniProtKB-KW"/>
</dbReference>
<keyword evidence="8" id="KW-0732">Signal</keyword>
<keyword evidence="4 7" id="KW-1133">Transmembrane helix</keyword>
<evidence type="ECO:0000256" key="5">
    <source>
        <dbReference type="ARBA" id="ARBA00023136"/>
    </source>
</evidence>
<feature type="signal peptide" evidence="8">
    <location>
        <begin position="1"/>
        <end position="21"/>
    </location>
</feature>
<evidence type="ECO:0000256" key="8">
    <source>
        <dbReference type="SAM" id="SignalP"/>
    </source>
</evidence>
<dbReference type="OrthoDB" id="448280at2759"/>
<feature type="transmembrane region" description="Helical" evidence="7">
    <location>
        <begin position="458"/>
        <end position="476"/>
    </location>
</feature>
<feature type="transmembrane region" description="Helical" evidence="7">
    <location>
        <begin position="279"/>
        <end position="302"/>
    </location>
</feature>
<keyword evidence="2 7" id="KW-0812">Transmembrane</keyword>
<accession>A0A1X6N2X4</accession>
<feature type="chain" id="PRO_5010860991" description="Alpha/beta hydrolase fold-3 domain-containing protein" evidence="8">
    <location>
        <begin position="22"/>
        <end position="708"/>
    </location>
</feature>
<dbReference type="STRING" id="670580.A0A1X6N2X4"/>
<organism evidence="10 11">
    <name type="scientific">Postia placenta MAD-698-R-SB12</name>
    <dbReference type="NCBI Taxonomy" id="670580"/>
    <lineage>
        <taxon>Eukaryota</taxon>
        <taxon>Fungi</taxon>
        <taxon>Dikarya</taxon>
        <taxon>Basidiomycota</taxon>
        <taxon>Agaricomycotina</taxon>
        <taxon>Agaricomycetes</taxon>
        <taxon>Polyporales</taxon>
        <taxon>Adustoporiaceae</taxon>
        <taxon>Rhodonia</taxon>
    </lineage>
</organism>
<dbReference type="RefSeq" id="XP_024339616.1">
    <property type="nucleotide sequence ID" value="XM_024478974.1"/>
</dbReference>
<evidence type="ECO:0000256" key="3">
    <source>
        <dbReference type="ARBA" id="ARBA00022801"/>
    </source>
</evidence>
<evidence type="ECO:0000259" key="9">
    <source>
        <dbReference type="Pfam" id="PF07859"/>
    </source>
</evidence>
<dbReference type="Pfam" id="PF07859">
    <property type="entry name" value="Abhydrolase_3"/>
    <property type="match status" value="1"/>
</dbReference>
<feature type="domain" description="Alpha/beta hydrolase fold-3" evidence="9">
    <location>
        <begin position="461"/>
        <end position="662"/>
    </location>
</feature>
<keyword evidence="11" id="KW-1185">Reference proteome</keyword>
<dbReference type="Gene3D" id="3.40.50.1820">
    <property type="entry name" value="alpha/beta hydrolase"/>
    <property type="match status" value="1"/>
</dbReference>
<comment type="subcellular location">
    <subcellularLocation>
        <location evidence="1">Membrane</location>
        <topology evidence="1">Multi-pass membrane protein</topology>
    </subcellularLocation>
</comment>